<feature type="compositionally biased region" description="Low complexity" evidence="1">
    <location>
        <begin position="32"/>
        <end position="41"/>
    </location>
</feature>
<reference evidence="4" key="3">
    <citation type="submission" date="2025-04" db="UniProtKB">
        <authorList>
            <consortium name="RefSeq"/>
        </authorList>
    </citation>
    <scope>IDENTIFICATION</scope>
    <source>
        <strain evidence="4">CBS 304.34</strain>
    </source>
</reference>
<evidence type="ECO:0000313" key="3">
    <source>
        <dbReference type="Proteomes" id="UP000504636"/>
    </source>
</evidence>
<dbReference type="GeneID" id="54463409"/>
<feature type="compositionally biased region" description="Basic and acidic residues" evidence="1">
    <location>
        <begin position="1"/>
        <end position="19"/>
    </location>
</feature>
<feature type="compositionally biased region" description="Low complexity" evidence="1">
    <location>
        <begin position="65"/>
        <end position="88"/>
    </location>
</feature>
<dbReference type="EMBL" id="MU003722">
    <property type="protein sequence ID" value="KAF2802588.1"/>
    <property type="molecule type" value="Genomic_DNA"/>
</dbReference>
<evidence type="ECO:0000313" key="4">
    <source>
        <dbReference type="RefSeq" id="XP_033569552.1"/>
    </source>
</evidence>
<proteinExistence type="predicted"/>
<protein>
    <submittedName>
        <fullName evidence="2 4">Uncharacterized protein</fullName>
    </submittedName>
</protein>
<gene>
    <name evidence="2 4" type="ORF">BDZ99DRAFT_482724</name>
</gene>
<keyword evidence="3" id="KW-1185">Reference proteome</keyword>
<feature type="compositionally biased region" description="Polar residues" evidence="1">
    <location>
        <begin position="129"/>
        <end position="143"/>
    </location>
</feature>
<feature type="compositionally biased region" description="Basic and acidic residues" evidence="1">
    <location>
        <begin position="144"/>
        <end position="158"/>
    </location>
</feature>
<accession>A0A6A6Y206</accession>
<feature type="compositionally biased region" description="Low complexity" evidence="1">
    <location>
        <begin position="272"/>
        <end position="283"/>
    </location>
</feature>
<evidence type="ECO:0000256" key="1">
    <source>
        <dbReference type="SAM" id="MobiDB-lite"/>
    </source>
</evidence>
<feature type="region of interest" description="Disordered" evidence="1">
    <location>
        <begin position="250"/>
        <end position="283"/>
    </location>
</feature>
<dbReference type="AlphaFoldDB" id="A0A6A6Y206"/>
<reference evidence="4" key="2">
    <citation type="submission" date="2020-04" db="EMBL/GenBank/DDBJ databases">
        <authorList>
            <consortium name="NCBI Genome Project"/>
        </authorList>
    </citation>
    <scope>NUCLEOTIDE SEQUENCE</scope>
    <source>
        <strain evidence="4">CBS 304.34</strain>
    </source>
</reference>
<reference evidence="2 4" key="1">
    <citation type="journal article" date="2020" name="Stud. Mycol.">
        <title>101 Dothideomycetes genomes: a test case for predicting lifestyles and emergence of pathogens.</title>
        <authorList>
            <person name="Haridas S."/>
            <person name="Albert R."/>
            <person name="Binder M."/>
            <person name="Bloem J."/>
            <person name="Labutti K."/>
            <person name="Salamov A."/>
            <person name="Andreopoulos B."/>
            <person name="Baker S."/>
            <person name="Barry K."/>
            <person name="Bills G."/>
            <person name="Bluhm B."/>
            <person name="Cannon C."/>
            <person name="Castanera R."/>
            <person name="Culley D."/>
            <person name="Daum C."/>
            <person name="Ezra D."/>
            <person name="Gonzalez J."/>
            <person name="Henrissat B."/>
            <person name="Kuo A."/>
            <person name="Liang C."/>
            <person name="Lipzen A."/>
            <person name="Lutzoni F."/>
            <person name="Magnuson J."/>
            <person name="Mondo S."/>
            <person name="Nolan M."/>
            <person name="Ohm R."/>
            <person name="Pangilinan J."/>
            <person name="Park H.-J."/>
            <person name="Ramirez L."/>
            <person name="Alfaro M."/>
            <person name="Sun H."/>
            <person name="Tritt A."/>
            <person name="Yoshinaga Y."/>
            <person name="Zwiers L.-H."/>
            <person name="Turgeon B."/>
            <person name="Goodwin S."/>
            <person name="Spatafora J."/>
            <person name="Crous P."/>
            <person name="Grigoriev I."/>
        </authorList>
    </citation>
    <scope>NUCLEOTIDE SEQUENCE</scope>
    <source>
        <strain evidence="2 4">CBS 304.34</strain>
    </source>
</reference>
<feature type="region of interest" description="Disordered" evidence="1">
    <location>
        <begin position="1"/>
        <end position="184"/>
    </location>
</feature>
<dbReference type="OrthoDB" id="10600249at2759"/>
<feature type="compositionally biased region" description="Polar residues" evidence="1">
    <location>
        <begin position="159"/>
        <end position="175"/>
    </location>
</feature>
<organism evidence="2">
    <name type="scientific">Mytilinidion resinicola</name>
    <dbReference type="NCBI Taxonomy" id="574789"/>
    <lineage>
        <taxon>Eukaryota</taxon>
        <taxon>Fungi</taxon>
        <taxon>Dikarya</taxon>
        <taxon>Ascomycota</taxon>
        <taxon>Pezizomycotina</taxon>
        <taxon>Dothideomycetes</taxon>
        <taxon>Pleosporomycetidae</taxon>
        <taxon>Mytilinidiales</taxon>
        <taxon>Mytilinidiaceae</taxon>
        <taxon>Mytilinidion</taxon>
    </lineage>
</organism>
<dbReference type="Proteomes" id="UP000504636">
    <property type="component" value="Unplaced"/>
</dbReference>
<sequence>MAENEIIHSSRMARPDHPTKVVRSTIYDRAVAKAARPPVVKSPTSGSFAAKCPTSGPHVANSPPSSTSMRNSIMSSPRTAKSSASTPPSATPPQGCDHHGRPTSPPKQIPRPQLTLAQYLGHETPPDSLDSNASETSYVTYKPTTEERVARMNSDEQQQRASRSTMTSAPPSFTTRDTKRGSSEIDETVDMSYFDTEAALNAWTEHVFAIDQRKVELNSNVLLQIEGYRDHKQAKRPRYEAPIFASRGANIPAAKESPVDSKAGMSFSKACGSQRSGSQRSGS</sequence>
<name>A0A6A6Y206_9PEZI</name>
<dbReference type="RefSeq" id="XP_033569552.1">
    <property type="nucleotide sequence ID" value="XM_033722516.1"/>
</dbReference>
<evidence type="ECO:0000313" key="2">
    <source>
        <dbReference type="EMBL" id="KAF2802588.1"/>
    </source>
</evidence>